<keyword evidence="3" id="KW-0238">DNA-binding</keyword>
<evidence type="ECO:0000256" key="4">
    <source>
        <dbReference type="ARBA" id="ARBA00023163"/>
    </source>
</evidence>
<evidence type="ECO:0000313" key="8">
    <source>
        <dbReference type="Proteomes" id="UP001437256"/>
    </source>
</evidence>
<dbReference type="PANTHER" id="PTHR11064:SF9">
    <property type="entry name" value="NUCLEAR TRANSCRIPTION FACTOR Y SUBUNIT BETA"/>
    <property type="match status" value="1"/>
</dbReference>
<proteinExistence type="inferred from homology"/>
<dbReference type="InterPro" id="IPR003958">
    <property type="entry name" value="CBFA_NFYB_domain"/>
</dbReference>
<evidence type="ECO:0000313" key="7">
    <source>
        <dbReference type="EMBL" id="KAL0062603.1"/>
    </source>
</evidence>
<dbReference type="Gene3D" id="1.10.20.10">
    <property type="entry name" value="Histone, subunit A"/>
    <property type="match status" value="1"/>
</dbReference>
<evidence type="ECO:0000256" key="3">
    <source>
        <dbReference type="ARBA" id="ARBA00023125"/>
    </source>
</evidence>
<evidence type="ECO:0000256" key="2">
    <source>
        <dbReference type="ARBA" id="ARBA00023015"/>
    </source>
</evidence>
<keyword evidence="8" id="KW-1185">Reference proteome</keyword>
<name>A0ABR2ZMH5_9AGAR</name>
<dbReference type="SUPFAM" id="SSF47113">
    <property type="entry name" value="Histone-fold"/>
    <property type="match status" value="1"/>
</dbReference>
<feature type="domain" description="Transcription factor CBF/NF-Y/archaeal histone" evidence="6">
    <location>
        <begin position="47"/>
        <end position="111"/>
    </location>
</feature>
<dbReference type="InterPro" id="IPR009072">
    <property type="entry name" value="Histone-fold"/>
</dbReference>
<feature type="region of interest" description="Disordered" evidence="5">
    <location>
        <begin position="134"/>
        <end position="153"/>
    </location>
</feature>
<dbReference type="Proteomes" id="UP001437256">
    <property type="component" value="Unassembled WGS sequence"/>
</dbReference>
<feature type="compositionally biased region" description="Low complexity" evidence="5">
    <location>
        <begin position="13"/>
        <end position="26"/>
    </location>
</feature>
<dbReference type="EMBL" id="JBBXMP010000101">
    <property type="protein sequence ID" value="KAL0062603.1"/>
    <property type="molecule type" value="Genomic_DNA"/>
</dbReference>
<sequence>MSEQALQPILAAQPENGENVEQQQQEPPEPAPITDQEVGEYREQDRFLPIANVSRLMKSAVPPTAKIAKDAKECVQECVSEFISFITSEAAEKCMTEKRKTIGGEDIIYAMSSLGFENYAETLKIHLAKLRAHQTGNSATSSGGRGNNERDDE</sequence>
<evidence type="ECO:0000256" key="1">
    <source>
        <dbReference type="ARBA" id="ARBA00009053"/>
    </source>
</evidence>
<evidence type="ECO:0000256" key="5">
    <source>
        <dbReference type="SAM" id="MobiDB-lite"/>
    </source>
</evidence>
<organism evidence="7 8">
    <name type="scientific">Marasmius tenuissimus</name>
    <dbReference type="NCBI Taxonomy" id="585030"/>
    <lineage>
        <taxon>Eukaryota</taxon>
        <taxon>Fungi</taxon>
        <taxon>Dikarya</taxon>
        <taxon>Basidiomycota</taxon>
        <taxon>Agaricomycotina</taxon>
        <taxon>Agaricomycetes</taxon>
        <taxon>Agaricomycetidae</taxon>
        <taxon>Agaricales</taxon>
        <taxon>Marasmiineae</taxon>
        <taxon>Marasmiaceae</taxon>
        <taxon>Marasmius</taxon>
    </lineage>
</organism>
<keyword evidence="4" id="KW-0804">Transcription</keyword>
<accession>A0ABR2ZMH5</accession>
<reference evidence="7 8" key="1">
    <citation type="submission" date="2024-05" db="EMBL/GenBank/DDBJ databases">
        <title>A draft genome resource for the thread blight pathogen Marasmius tenuissimus strain MS-2.</title>
        <authorList>
            <person name="Yulfo-Soto G.E."/>
            <person name="Baruah I.K."/>
            <person name="Amoako-Attah I."/>
            <person name="Bukari Y."/>
            <person name="Meinhardt L.W."/>
            <person name="Bailey B.A."/>
            <person name="Cohen S.P."/>
        </authorList>
    </citation>
    <scope>NUCLEOTIDE SEQUENCE [LARGE SCALE GENOMIC DNA]</scope>
    <source>
        <strain evidence="7 8">MS-2</strain>
    </source>
</reference>
<dbReference type="PANTHER" id="PTHR11064">
    <property type="entry name" value="CCAAT-BINDING TRANSCRIPTION FACTOR-RELATED"/>
    <property type="match status" value="1"/>
</dbReference>
<comment type="similarity">
    <text evidence="1">Belongs to the NFYB/HAP3 subunit family.</text>
</comment>
<feature type="region of interest" description="Disordered" evidence="5">
    <location>
        <begin position="1"/>
        <end position="36"/>
    </location>
</feature>
<dbReference type="Pfam" id="PF00808">
    <property type="entry name" value="CBFD_NFYB_HMF"/>
    <property type="match status" value="1"/>
</dbReference>
<dbReference type="PRINTS" id="PR00615">
    <property type="entry name" value="CCAATSUBUNTA"/>
</dbReference>
<keyword evidence="2" id="KW-0805">Transcription regulation</keyword>
<comment type="caution">
    <text evidence="7">The sequence shown here is derived from an EMBL/GenBank/DDBJ whole genome shotgun (WGS) entry which is preliminary data.</text>
</comment>
<protein>
    <submittedName>
        <fullName evidence="7">Transcriptional activator hap3</fullName>
    </submittedName>
</protein>
<dbReference type="CDD" id="cd22907">
    <property type="entry name" value="HFD_NFYB"/>
    <property type="match status" value="1"/>
</dbReference>
<dbReference type="InterPro" id="IPR027113">
    <property type="entry name" value="Transc_fact_NFYB/HAP3"/>
</dbReference>
<evidence type="ECO:0000259" key="6">
    <source>
        <dbReference type="Pfam" id="PF00808"/>
    </source>
</evidence>
<gene>
    <name evidence="7" type="primary">HAP3</name>
    <name evidence="7" type="ORF">AAF712_010537</name>
</gene>